<proteinExistence type="predicted"/>
<protein>
    <submittedName>
        <fullName evidence="2">Dihydroorotate dehydrogenase B (NAD(+)), electron transfer subunit</fullName>
    </submittedName>
</protein>
<dbReference type="PANTHER" id="PTHR43513">
    <property type="entry name" value="DIHYDROOROTATE DEHYDROGENASE B (NAD(+)), ELECTRON TRANSFER SUBUNIT"/>
    <property type="match status" value="1"/>
</dbReference>
<dbReference type="InterPro" id="IPR017938">
    <property type="entry name" value="Riboflavin_synthase-like_b-brl"/>
</dbReference>
<dbReference type="Pfam" id="PF10418">
    <property type="entry name" value="DHODB_Fe-S_bind"/>
    <property type="match status" value="1"/>
</dbReference>
<dbReference type="Proteomes" id="UP000245423">
    <property type="component" value="Chromosome 1"/>
</dbReference>
<dbReference type="Gene3D" id="2.10.240.10">
    <property type="entry name" value="Dihydroorotate dehydrogenase, electron transfer subunit"/>
    <property type="match status" value="1"/>
</dbReference>
<dbReference type="Gene3D" id="2.40.30.10">
    <property type="entry name" value="Translation factors"/>
    <property type="match status" value="1"/>
</dbReference>
<reference evidence="2 3" key="1">
    <citation type="submission" date="2016-11" db="EMBL/GenBank/DDBJ databases">
        <authorList>
            <person name="Manzoor S."/>
        </authorList>
    </citation>
    <scope>NUCLEOTIDE SEQUENCE [LARGE SCALE GENOMIC DNA]</scope>
    <source>
        <strain evidence="2">Clostridium ultunense strain Esp</strain>
    </source>
</reference>
<accession>A0A1M4PQT4</accession>
<organism evidence="2 3">
    <name type="scientific">[Clostridium] ultunense Esp</name>
    <dbReference type="NCBI Taxonomy" id="1288971"/>
    <lineage>
        <taxon>Bacteria</taxon>
        <taxon>Bacillati</taxon>
        <taxon>Bacillota</taxon>
        <taxon>Tissierellia</taxon>
        <taxon>Tissierellales</taxon>
        <taxon>Tepidimicrobiaceae</taxon>
        <taxon>Schnuerera</taxon>
    </lineage>
</organism>
<dbReference type="InterPro" id="IPR039261">
    <property type="entry name" value="FNR_nucleotide-bd"/>
</dbReference>
<name>A0A1M4PQT4_9FIRM</name>
<dbReference type="PANTHER" id="PTHR43513:SF3">
    <property type="entry name" value="DIHYDROOROTATE DEHYDROGENASE B (NAD(+)), ELECTRON TRANSFER SUBUNIT-RELATED"/>
    <property type="match status" value="1"/>
</dbReference>
<dbReference type="EMBL" id="LT669839">
    <property type="protein sequence ID" value="SHD77859.1"/>
    <property type="molecule type" value="Genomic_DNA"/>
</dbReference>
<dbReference type="PRINTS" id="PR00409">
    <property type="entry name" value="PHDIOXRDTASE"/>
</dbReference>
<dbReference type="Gene3D" id="3.40.50.80">
    <property type="entry name" value="Nucleotide-binding domain of ferredoxin-NADP reductase (FNR) module"/>
    <property type="match status" value="1"/>
</dbReference>
<evidence type="ECO:0000313" key="3">
    <source>
        <dbReference type="Proteomes" id="UP000245423"/>
    </source>
</evidence>
<dbReference type="InterPro" id="IPR019480">
    <property type="entry name" value="Dihydroorotate_DH_Fe-S-bd"/>
</dbReference>
<dbReference type="AlphaFoldDB" id="A0A1M4PQT4"/>
<keyword evidence="3" id="KW-1185">Reference proteome</keyword>
<dbReference type="CDD" id="cd06218">
    <property type="entry name" value="DHOD_e_trans"/>
    <property type="match status" value="1"/>
</dbReference>
<dbReference type="RefSeq" id="WP_109840676.1">
    <property type="nucleotide sequence ID" value="NZ_LT669839.1"/>
</dbReference>
<evidence type="ECO:0000313" key="2">
    <source>
        <dbReference type="EMBL" id="SHD77859.1"/>
    </source>
</evidence>
<feature type="domain" description="Dihydroorotate dehydrogenase electron transfer subunit iron-sulphur cluster binding" evidence="1">
    <location>
        <begin position="167"/>
        <end position="203"/>
    </location>
</feature>
<dbReference type="OrthoDB" id="9789468at2"/>
<dbReference type="SUPFAM" id="SSF52343">
    <property type="entry name" value="Ferredoxin reductase-like, C-terminal NADP-linked domain"/>
    <property type="match status" value="1"/>
</dbReference>
<dbReference type="InterPro" id="IPR037117">
    <property type="entry name" value="Dihydroorotate_DH_ele_sf"/>
</dbReference>
<evidence type="ECO:0000259" key="1">
    <source>
        <dbReference type="Pfam" id="PF10418"/>
    </source>
</evidence>
<gene>
    <name evidence="2" type="primary">pyrK</name>
    <name evidence="2" type="ORF">CUESP1_2513</name>
</gene>
<sequence>MIRGWEALDPFLPRPISICDISHGIITFLYEVRGKGTHIISKLRPGDTLELLGPLGNGFNMNLKGNVAIISGGIGIAPMVYLAKKLDASIDFYCGFRNEVYYTNEIKNYVKNIIISTEDGSVGYRGFITEIFKPEKYDIAFTCGPLPMMKKVLDICQGRMPLYMSMENPMACGIGTCLGCTIETTSGMKRVCKEGPVFLGKELVFND</sequence>
<dbReference type="InterPro" id="IPR050353">
    <property type="entry name" value="PyrK_electron_transfer"/>
</dbReference>
<dbReference type="SUPFAM" id="SSF63380">
    <property type="entry name" value="Riboflavin synthase domain-like"/>
    <property type="match status" value="1"/>
</dbReference>
<dbReference type="NCBIfam" id="NF000798">
    <property type="entry name" value="PRK00054.1-3"/>
    <property type="match status" value="1"/>
</dbReference>